<organism evidence="2 3">
    <name type="scientific">Bacteroides pyogenes DSM 20611 = JCM 6294</name>
    <dbReference type="NCBI Taxonomy" id="1121100"/>
    <lineage>
        <taxon>Bacteria</taxon>
        <taxon>Pseudomonadati</taxon>
        <taxon>Bacteroidota</taxon>
        <taxon>Bacteroidia</taxon>
        <taxon>Bacteroidales</taxon>
        <taxon>Bacteroidaceae</taxon>
        <taxon>Bacteroides</taxon>
    </lineage>
</organism>
<comment type="caution">
    <text evidence="2">The sequence shown here is derived from an EMBL/GenBank/DDBJ whole genome shotgun (WGS) entry which is preliminary data.</text>
</comment>
<evidence type="ECO:0000313" key="3">
    <source>
        <dbReference type="Proteomes" id="UP000018842"/>
    </source>
</evidence>
<dbReference type="eggNOG" id="COG1966">
    <property type="taxonomic scope" value="Bacteria"/>
</dbReference>
<feature type="transmembrane region" description="Helical" evidence="1">
    <location>
        <begin position="27"/>
        <end position="47"/>
    </location>
</feature>
<accession>W4PIQ2</accession>
<keyword evidence="1" id="KW-1133">Transmembrane helix</keyword>
<keyword evidence="1" id="KW-0472">Membrane</keyword>
<sequence length="57" mass="6247">MSALFMTSVCSTYICIAPEGLGLSHAVSYYFGAGCTLVAVVWFAVWLGRRKERKLSV</sequence>
<name>W4PIQ2_9BACE</name>
<dbReference type="AlphaFoldDB" id="W4PIQ2"/>
<protein>
    <submittedName>
        <fullName evidence="2">Carbon starvation protein A</fullName>
    </submittedName>
</protein>
<dbReference type="Proteomes" id="UP000018842">
    <property type="component" value="Unassembled WGS sequence"/>
</dbReference>
<gene>
    <name evidence="2" type="ORF">JCM6294_2743</name>
</gene>
<dbReference type="EMBL" id="BAIR01000027">
    <property type="protein sequence ID" value="GAE19662.1"/>
    <property type="molecule type" value="Genomic_DNA"/>
</dbReference>
<reference evidence="3" key="1">
    <citation type="journal article" date="2014" name="Genome">
        <title>Draft Genome Sequences of Three Strains of Bacteroides pyogenes Isolated from a Cat and Swine.</title>
        <authorList>
            <person name="Sakamoto M."/>
            <person name="Oshima K."/>
            <person name="Suda W."/>
            <person name="Kitamura K."/>
            <person name="Iida T."/>
            <person name="Hattori M."/>
            <person name="Ohkuma M."/>
        </authorList>
    </citation>
    <scope>NUCLEOTIDE SEQUENCE [LARGE SCALE GENOMIC DNA]</scope>
    <source>
        <strain evidence="3">JCM 6294</strain>
    </source>
</reference>
<evidence type="ECO:0000313" key="2">
    <source>
        <dbReference type="EMBL" id="GAE19662.1"/>
    </source>
</evidence>
<evidence type="ECO:0000256" key="1">
    <source>
        <dbReference type="SAM" id="Phobius"/>
    </source>
</evidence>
<keyword evidence="1" id="KW-0812">Transmembrane</keyword>
<proteinExistence type="predicted"/>